<comment type="caution">
    <text evidence="2">The sequence shown here is derived from an EMBL/GenBank/DDBJ whole genome shotgun (WGS) entry which is preliminary data.</text>
</comment>
<accession>A0A2G2YKT4</accession>
<dbReference type="AlphaFoldDB" id="A0A2G2YKT4"/>
<dbReference type="GO" id="GO:0071277">
    <property type="term" value="P:cellular response to calcium ion"/>
    <property type="evidence" value="ECO:0000318"/>
    <property type="project" value="GO_Central"/>
</dbReference>
<dbReference type="SUPFAM" id="SSF49562">
    <property type="entry name" value="C2 domain (Calcium/lipid-binding domain, CaLB)"/>
    <property type="match status" value="1"/>
</dbReference>
<dbReference type="InterPro" id="IPR037768">
    <property type="entry name" value="C2B_Copine"/>
</dbReference>
<gene>
    <name evidence="2" type="ORF">T459_25461</name>
</gene>
<name>A0A2G2YKT4_CAPAN</name>
<dbReference type="SMART" id="SM00239">
    <property type="entry name" value="C2"/>
    <property type="match status" value="1"/>
</dbReference>
<organism evidence="2 3">
    <name type="scientific">Capsicum annuum</name>
    <name type="common">Capsicum pepper</name>
    <dbReference type="NCBI Taxonomy" id="4072"/>
    <lineage>
        <taxon>Eukaryota</taxon>
        <taxon>Viridiplantae</taxon>
        <taxon>Streptophyta</taxon>
        <taxon>Embryophyta</taxon>
        <taxon>Tracheophyta</taxon>
        <taxon>Spermatophyta</taxon>
        <taxon>Magnoliopsida</taxon>
        <taxon>eudicotyledons</taxon>
        <taxon>Gunneridae</taxon>
        <taxon>Pentapetalae</taxon>
        <taxon>asterids</taxon>
        <taxon>lamiids</taxon>
        <taxon>Solanales</taxon>
        <taxon>Solanaceae</taxon>
        <taxon>Solanoideae</taxon>
        <taxon>Capsiceae</taxon>
        <taxon>Capsicum</taxon>
    </lineage>
</organism>
<evidence type="ECO:0000313" key="2">
    <source>
        <dbReference type="EMBL" id="PHT70357.1"/>
    </source>
</evidence>
<dbReference type="EMBL" id="AYRZ02000010">
    <property type="protein sequence ID" value="PHT70357.1"/>
    <property type="molecule type" value="Genomic_DNA"/>
</dbReference>
<dbReference type="Gramene" id="PHT70357">
    <property type="protein sequence ID" value="PHT70357"/>
    <property type="gene ID" value="T459_25461"/>
</dbReference>
<dbReference type="InterPro" id="IPR035892">
    <property type="entry name" value="C2_domain_sf"/>
</dbReference>
<dbReference type="PROSITE" id="PS50004">
    <property type="entry name" value="C2"/>
    <property type="match status" value="1"/>
</dbReference>
<keyword evidence="3" id="KW-1185">Reference proteome</keyword>
<proteinExistence type="predicted"/>
<dbReference type="PANTHER" id="PTHR10857:SF120">
    <property type="entry name" value="PROTEIN BONZAI 3"/>
    <property type="match status" value="1"/>
</dbReference>
<dbReference type="CDD" id="cd04047">
    <property type="entry name" value="C2B_Copine"/>
    <property type="match status" value="1"/>
</dbReference>
<protein>
    <submittedName>
        <fullName evidence="2">Protein BONZAI 3</fullName>
    </submittedName>
</protein>
<dbReference type="Pfam" id="PF00168">
    <property type="entry name" value="C2"/>
    <property type="match status" value="1"/>
</dbReference>
<sequence>MPRSVKEMWFCWKTRRSRRKYIAWNVVPFVDSLERNRRTFEGDLKLKDQDFLSEVSCVLSELYYGESPVLASDRDYKDLCPSMDIVVEALQVHKGSNNVTKCSRCLTLNLHNRNGHVPKNLGGITVLAEETVTSRTAVEMTLQCTNLENKDLFSKSDPFLRISRITETGGSVPICKTEVDNNNLNPHMKACLSFCFLQDNPLVIGCFDFNSSGNHVLLGKLQKTVADLENFHKSRVRANFISQPSGLRGNEKVLKGQLLVEGYAEKQLYSFLDYISSEFELSFMVATLSLMHLNIQCLASNGNPRSPDSLHYVDPSGCLNAYQRAIMEVGDVIQFYDSDKLFPAWGFGGKAYDGTISHCFNFGGGPGASEVLLISSGI</sequence>
<dbReference type="GO" id="GO:0005886">
    <property type="term" value="C:plasma membrane"/>
    <property type="evidence" value="ECO:0000318"/>
    <property type="project" value="GO_Central"/>
</dbReference>
<feature type="domain" description="C2" evidence="1">
    <location>
        <begin position="118"/>
        <end position="241"/>
    </location>
</feature>
<evidence type="ECO:0000313" key="3">
    <source>
        <dbReference type="Proteomes" id="UP000222542"/>
    </source>
</evidence>
<dbReference type="InterPro" id="IPR000008">
    <property type="entry name" value="C2_dom"/>
</dbReference>
<dbReference type="InterPro" id="IPR010734">
    <property type="entry name" value="Copine_C"/>
</dbReference>
<dbReference type="GO" id="GO:0005544">
    <property type="term" value="F:calcium-dependent phospholipid binding"/>
    <property type="evidence" value="ECO:0000318"/>
    <property type="project" value="GO_Central"/>
</dbReference>
<reference evidence="2 3" key="2">
    <citation type="journal article" date="2017" name="Genome Biol.">
        <title>New reference genome sequences of hot pepper reveal the massive evolution of plant disease-resistance genes by retroduplication.</title>
        <authorList>
            <person name="Kim S."/>
            <person name="Park J."/>
            <person name="Yeom S.I."/>
            <person name="Kim Y.M."/>
            <person name="Seo E."/>
            <person name="Kim K.T."/>
            <person name="Kim M.S."/>
            <person name="Lee J.M."/>
            <person name="Cheong K."/>
            <person name="Shin H.S."/>
            <person name="Kim S.B."/>
            <person name="Han K."/>
            <person name="Lee J."/>
            <person name="Park M."/>
            <person name="Lee H.A."/>
            <person name="Lee H.Y."/>
            <person name="Lee Y."/>
            <person name="Oh S."/>
            <person name="Lee J.H."/>
            <person name="Choi E."/>
            <person name="Choi E."/>
            <person name="Lee S.E."/>
            <person name="Jeon J."/>
            <person name="Kim H."/>
            <person name="Choi G."/>
            <person name="Song H."/>
            <person name="Lee J."/>
            <person name="Lee S.C."/>
            <person name="Kwon J.K."/>
            <person name="Lee H.Y."/>
            <person name="Koo N."/>
            <person name="Hong Y."/>
            <person name="Kim R.W."/>
            <person name="Kang W.H."/>
            <person name="Huh J.H."/>
            <person name="Kang B.C."/>
            <person name="Yang T.J."/>
            <person name="Lee Y.H."/>
            <person name="Bennetzen J.L."/>
            <person name="Choi D."/>
        </authorList>
    </citation>
    <scope>NUCLEOTIDE SEQUENCE [LARGE SCALE GENOMIC DNA]</scope>
    <source>
        <strain evidence="3">cv. CM334</strain>
    </source>
</reference>
<dbReference type="Gene3D" id="2.60.40.150">
    <property type="entry name" value="C2 domain"/>
    <property type="match status" value="1"/>
</dbReference>
<dbReference type="InterPro" id="IPR045052">
    <property type="entry name" value="Copine"/>
</dbReference>
<dbReference type="Pfam" id="PF07002">
    <property type="entry name" value="Copine"/>
    <property type="match status" value="1"/>
</dbReference>
<dbReference type="Proteomes" id="UP000222542">
    <property type="component" value="Unassembled WGS sequence"/>
</dbReference>
<reference evidence="2 3" key="1">
    <citation type="journal article" date="2014" name="Nat. Genet.">
        <title>Genome sequence of the hot pepper provides insights into the evolution of pungency in Capsicum species.</title>
        <authorList>
            <person name="Kim S."/>
            <person name="Park M."/>
            <person name="Yeom S.I."/>
            <person name="Kim Y.M."/>
            <person name="Lee J.M."/>
            <person name="Lee H.A."/>
            <person name="Seo E."/>
            <person name="Choi J."/>
            <person name="Cheong K."/>
            <person name="Kim K.T."/>
            <person name="Jung K."/>
            <person name="Lee G.W."/>
            <person name="Oh S.K."/>
            <person name="Bae C."/>
            <person name="Kim S.B."/>
            <person name="Lee H.Y."/>
            <person name="Kim S.Y."/>
            <person name="Kim M.S."/>
            <person name="Kang B.C."/>
            <person name="Jo Y.D."/>
            <person name="Yang H.B."/>
            <person name="Jeong H.J."/>
            <person name="Kang W.H."/>
            <person name="Kwon J.K."/>
            <person name="Shin C."/>
            <person name="Lim J.Y."/>
            <person name="Park J.H."/>
            <person name="Huh J.H."/>
            <person name="Kim J.S."/>
            <person name="Kim B.D."/>
            <person name="Cohen O."/>
            <person name="Paran I."/>
            <person name="Suh M.C."/>
            <person name="Lee S.B."/>
            <person name="Kim Y.K."/>
            <person name="Shin Y."/>
            <person name="Noh S.J."/>
            <person name="Park J."/>
            <person name="Seo Y.S."/>
            <person name="Kwon S.Y."/>
            <person name="Kim H.A."/>
            <person name="Park J.M."/>
            <person name="Kim H.J."/>
            <person name="Choi S.B."/>
            <person name="Bosland P.W."/>
            <person name="Reeves G."/>
            <person name="Jo S.H."/>
            <person name="Lee B.W."/>
            <person name="Cho H.T."/>
            <person name="Choi H.S."/>
            <person name="Lee M.S."/>
            <person name="Yu Y."/>
            <person name="Do Choi Y."/>
            <person name="Park B.S."/>
            <person name="van Deynze A."/>
            <person name="Ashrafi H."/>
            <person name="Hill T."/>
            <person name="Kim W.T."/>
            <person name="Pai H.S."/>
            <person name="Ahn H.K."/>
            <person name="Yeam I."/>
            <person name="Giovannoni J.J."/>
            <person name="Rose J.K."/>
            <person name="Sorensen I."/>
            <person name="Lee S.J."/>
            <person name="Kim R.W."/>
            <person name="Choi I.Y."/>
            <person name="Choi B.S."/>
            <person name="Lim J.S."/>
            <person name="Lee Y.H."/>
            <person name="Choi D."/>
        </authorList>
    </citation>
    <scope>NUCLEOTIDE SEQUENCE [LARGE SCALE GENOMIC DNA]</scope>
    <source>
        <strain evidence="3">cv. CM334</strain>
    </source>
</reference>
<dbReference type="PANTHER" id="PTHR10857">
    <property type="entry name" value="COPINE"/>
    <property type="match status" value="1"/>
</dbReference>
<evidence type="ECO:0000259" key="1">
    <source>
        <dbReference type="PROSITE" id="PS50004"/>
    </source>
</evidence>